<keyword evidence="6 10" id="KW-0648">Protein biosynthesis</keyword>
<dbReference type="Proteomes" id="UP000230935">
    <property type="component" value="Unassembled WGS sequence"/>
</dbReference>
<dbReference type="GO" id="GO:0050566">
    <property type="term" value="F:asparaginyl-tRNA synthase (glutamine-hydrolyzing) activity"/>
    <property type="evidence" value="ECO:0007669"/>
    <property type="project" value="RHEA"/>
</dbReference>
<dbReference type="PROSITE" id="PS01234">
    <property type="entry name" value="GATB"/>
    <property type="match status" value="1"/>
</dbReference>
<feature type="region of interest" description="Disordered" evidence="11">
    <location>
        <begin position="240"/>
        <end position="261"/>
    </location>
</feature>
<dbReference type="AlphaFoldDB" id="A0A2H0W2U5"/>
<dbReference type="GO" id="GO:0006412">
    <property type="term" value="P:translation"/>
    <property type="evidence" value="ECO:0007669"/>
    <property type="project" value="UniProtKB-UniRule"/>
</dbReference>
<dbReference type="InterPro" id="IPR003789">
    <property type="entry name" value="Asn/Gln_tRNA_amidoTrase-B-like"/>
</dbReference>
<dbReference type="PANTHER" id="PTHR11659">
    <property type="entry name" value="GLUTAMYL-TRNA GLN AMIDOTRANSFERASE SUBUNIT B MITOCHONDRIAL AND PROKARYOTIC PET112-RELATED"/>
    <property type="match status" value="1"/>
</dbReference>
<dbReference type="Pfam" id="PF02637">
    <property type="entry name" value="GatB_Yqey"/>
    <property type="match status" value="1"/>
</dbReference>
<evidence type="ECO:0000256" key="2">
    <source>
        <dbReference type="ARBA" id="ARBA00011123"/>
    </source>
</evidence>
<dbReference type="GO" id="GO:0016740">
    <property type="term" value="F:transferase activity"/>
    <property type="evidence" value="ECO:0007669"/>
    <property type="project" value="UniProtKB-KW"/>
</dbReference>
<dbReference type="InterPro" id="IPR023168">
    <property type="entry name" value="GatB_Yqey_C_2"/>
</dbReference>
<comment type="catalytic activity">
    <reaction evidence="8 10">
        <text>L-aspartyl-tRNA(Asn) + L-glutamine + ATP + H2O = L-asparaginyl-tRNA(Asn) + L-glutamate + ADP + phosphate + 2 H(+)</text>
        <dbReference type="Rhea" id="RHEA:14513"/>
        <dbReference type="Rhea" id="RHEA-COMP:9674"/>
        <dbReference type="Rhea" id="RHEA-COMP:9677"/>
        <dbReference type="ChEBI" id="CHEBI:15377"/>
        <dbReference type="ChEBI" id="CHEBI:15378"/>
        <dbReference type="ChEBI" id="CHEBI:29985"/>
        <dbReference type="ChEBI" id="CHEBI:30616"/>
        <dbReference type="ChEBI" id="CHEBI:43474"/>
        <dbReference type="ChEBI" id="CHEBI:58359"/>
        <dbReference type="ChEBI" id="CHEBI:78515"/>
        <dbReference type="ChEBI" id="CHEBI:78516"/>
        <dbReference type="ChEBI" id="CHEBI:456216"/>
    </reaction>
</comment>
<dbReference type="NCBIfam" id="NF004012">
    <property type="entry name" value="PRK05477.1-2"/>
    <property type="match status" value="1"/>
</dbReference>
<name>A0A2H0W2U5_9BACT</name>
<dbReference type="EMBL" id="PEZZ01000001">
    <property type="protein sequence ID" value="PIS05627.1"/>
    <property type="molecule type" value="Genomic_DNA"/>
</dbReference>
<evidence type="ECO:0000256" key="5">
    <source>
        <dbReference type="ARBA" id="ARBA00022840"/>
    </source>
</evidence>
<dbReference type="InterPro" id="IPR014746">
    <property type="entry name" value="Gln_synth/guanido_kin_cat_dom"/>
</dbReference>
<evidence type="ECO:0000256" key="6">
    <source>
        <dbReference type="ARBA" id="ARBA00022917"/>
    </source>
</evidence>
<dbReference type="InterPro" id="IPR006075">
    <property type="entry name" value="Asn/Gln-tRNA_Trfase_suB/E_cat"/>
</dbReference>
<dbReference type="Gene3D" id="1.10.10.410">
    <property type="match status" value="1"/>
</dbReference>
<reference evidence="14" key="1">
    <citation type="submission" date="2017-09" db="EMBL/GenBank/DDBJ databases">
        <title>Depth-based differentiation of microbial function through sediment-hosted aquifers and enrichment of novel symbionts in the deep terrestrial subsurface.</title>
        <authorList>
            <person name="Probst A.J."/>
            <person name="Ladd B."/>
            <person name="Jarett J.K."/>
            <person name="Geller-Mcgrath D.E."/>
            <person name="Sieber C.M.K."/>
            <person name="Emerson J.B."/>
            <person name="Anantharaman K."/>
            <person name="Thomas B.C."/>
            <person name="Malmstrom R."/>
            <person name="Stieglmeier M."/>
            <person name="Klingl A."/>
            <person name="Woyke T."/>
            <person name="Ryan C.M."/>
            <person name="Banfield J.F."/>
        </authorList>
    </citation>
    <scope>NUCLEOTIDE SEQUENCE [LARGE SCALE GENOMIC DNA]</scope>
</reference>
<evidence type="ECO:0000256" key="1">
    <source>
        <dbReference type="ARBA" id="ARBA00005306"/>
    </source>
</evidence>
<evidence type="ECO:0000256" key="9">
    <source>
        <dbReference type="ARBA" id="ARBA00047913"/>
    </source>
</evidence>
<dbReference type="EC" id="6.3.5.-" evidence="10"/>
<comment type="caution">
    <text evidence="13">The sequence shown here is derived from an EMBL/GenBank/DDBJ whole genome shotgun (WGS) entry which is preliminary data.</text>
</comment>
<evidence type="ECO:0000256" key="11">
    <source>
        <dbReference type="SAM" id="MobiDB-lite"/>
    </source>
</evidence>
<evidence type="ECO:0000256" key="8">
    <source>
        <dbReference type="ARBA" id="ARBA00047380"/>
    </source>
</evidence>
<evidence type="ECO:0000256" key="3">
    <source>
        <dbReference type="ARBA" id="ARBA00022598"/>
    </source>
</evidence>
<evidence type="ECO:0000256" key="4">
    <source>
        <dbReference type="ARBA" id="ARBA00022741"/>
    </source>
</evidence>
<evidence type="ECO:0000256" key="7">
    <source>
        <dbReference type="ARBA" id="ARBA00024799"/>
    </source>
</evidence>
<dbReference type="InterPro" id="IPR018027">
    <property type="entry name" value="Asn/Gln_amidotransferase"/>
</dbReference>
<gene>
    <name evidence="10" type="primary">gatB</name>
    <name evidence="13" type="ORF">COT81_00065</name>
</gene>
<dbReference type="InterPro" id="IPR004413">
    <property type="entry name" value="GatB"/>
</dbReference>
<keyword evidence="3 10" id="KW-0436">Ligase</keyword>
<evidence type="ECO:0000313" key="13">
    <source>
        <dbReference type="EMBL" id="PIS05627.1"/>
    </source>
</evidence>
<dbReference type="GO" id="GO:0050567">
    <property type="term" value="F:glutaminyl-tRNA synthase (glutamine-hydrolyzing) activity"/>
    <property type="evidence" value="ECO:0007669"/>
    <property type="project" value="UniProtKB-UniRule"/>
</dbReference>
<evidence type="ECO:0000259" key="12">
    <source>
        <dbReference type="SMART" id="SM00845"/>
    </source>
</evidence>
<organism evidence="13 14">
    <name type="scientific">Candidatus Buchananbacteria bacterium CG10_big_fil_rev_8_21_14_0_10_42_9</name>
    <dbReference type="NCBI Taxonomy" id="1974526"/>
    <lineage>
        <taxon>Bacteria</taxon>
        <taxon>Candidatus Buchananiibacteriota</taxon>
    </lineage>
</organism>
<evidence type="ECO:0000256" key="10">
    <source>
        <dbReference type="HAMAP-Rule" id="MF_00121"/>
    </source>
</evidence>
<keyword evidence="13" id="KW-0808">Transferase</keyword>
<dbReference type="InterPro" id="IPR042114">
    <property type="entry name" value="GatB_C_1"/>
</dbReference>
<dbReference type="SUPFAM" id="SSF89095">
    <property type="entry name" value="GatB/YqeY motif"/>
    <property type="match status" value="1"/>
</dbReference>
<proteinExistence type="inferred from homology"/>
<dbReference type="Pfam" id="PF02934">
    <property type="entry name" value="GatB_N"/>
    <property type="match status" value="1"/>
</dbReference>
<dbReference type="InterPro" id="IPR017959">
    <property type="entry name" value="Asn/Gln-tRNA_amidoTrfase_suB/E"/>
</dbReference>
<dbReference type="FunFam" id="1.10.10.410:FF:000001">
    <property type="entry name" value="Aspartyl/glutamyl-tRNA(Asn/Gln) amidotransferase subunit B"/>
    <property type="match status" value="1"/>
</dbReference>
<feature type="domain" description="Asn/Gln amidotransferase" evidence="12">
    <location>
        <begin position="337"/>
        <end position="507"/>
    </location>
</feature>
<dbReference type="HAMAP" id="MF_00121">
    <property type="entry name" value="GatB"/>
    <property type="match status" value="1"/>
</dbReference>
<dbReference type="SMART" id="SM00845">
    <property type="entry name" value="GatB_Yqey"/>
    <property type="match status" value="1"/>
</dbReference>
<comment type="similarity">
    <text evidence="1 10">Belongs to the GatB/GatE family. GatB subfamily.</text>
</comment>
<keyword evidence="5 10" id="KW-0067">ATP-binding</keyword>
<dbReference type="InterPro" id="IPR017958">
    <property type="entry name" value="Gln-tRNA_amidoTrfase_suB_CS"/>
</dbReference>
<keyword evidence="4 10" id="KW-0547">Nucleotide-binding</keyword>
<sequence length="509" mass="57578">MKLYPIIGLEIHVQLKTKTKLFCSCSNDAQNAKPNTLICPICLGHPGVLPVMNRDALAFAAKAGLALGCEIQDFSKFDRKNYFYPDLPKGYQISQYEKPIALSGKFEITHNKKKTAIRINRIHMEEDAAKNIHSGTDTLIDYNRGGTPLIEIVTEPDFRAPAEAKVFLQDLQRIMRYLEISDADMEKGNLRCDANISLSNQPIDLVKEYSSLSPKTEIKNLNSFKAVERSLEYEIQRQSKLWHEGKPPSQQSTRGWDEDKGKTVLQREKEIEADYRYFPEPDLPPVDLSLDSAPIKVKTIMASLPELPAAKRNRFAKQYGISLDNAKTLVASKALANFFEQVVSELREWLSQHDEICGPEEETLNKHCIQVAKLASNWMLNKYLRLLDDRGISLSDSKINPENLAEFITLVYTKQLNSAAAQKVLEEMVATGKDPSHIMEEQSLSQIESEEELAEVVQSIIDSNERQVEQYKAGKETVLKFFVGQVMRETKGAASPQVVEKMLKQLLKN</sequence>
<comment type="catalytic activity">
    <reaction evidence="9 10">
        <text>L-glutamyl-tRNA(Gln) + L-glutamine + ATP + H2O = L-glutaminyl-tRNA(Gln) + L-glutamate + ADP + phosphate + H(+)</text>
        <dbReference type="Rhea" id="RHEA:17521"/>
        <dbReference type="Rhea" id="RHEA-COMP:9681"/>
        <dbReference type="Rhea" id="RHEA-COMP:9684"/>
        <dbReference type="ChEBI" id="CHEBI:15377"/>
        <dbReference type="ChEBI" id="CHEBI:15378"/>
        <dbReference type="ChEBI" id="CHEBI:29985"/>
        <dbReference type="ChEBI" id="CHEBI:30616"/>
        <dbReference type="ChEBI" id="CHEBI:43474"/>
        <dbReference type="ChEBI" id="CHEBI:58359"/>
        <dbReference type="ChEBI" id="CHEBI:78520"/>
        <dbReference type="ChEBI" id="CHEBI:78521"/>
        <dbReference type="ChEBI" id="CHEBI:456216"/>
    </reaction>
</comment>
<dbReference type="NCBIfam" id="NF004014">
    <property type="entry name" value="PRK05477.1-4"/>
    <property type="match status" value="1"/>
</dbReference>
<evidence type="ECO:0000313" key="14">
    <source>
        <dbReference type="Proteomes" id="UP000230935"/>
    </source>
</evidence>
<dbReference type="Gene3D" id="1.10.150.380">
    <property type="entry name" value="GatB domain, N-terminal subdomain"/>
    <property type="match status" value="1"/>
</dbReference>
<comment type="function">
    <text evidence="7 10">Allows the formation of correctly charged Asn-tRNA(Asn) or Gln-tRNA(Gln) through the transamidation of misacylated Asp-tRNA(Asn) or Glu-tRNA(Gln) in organisms which lack either or both of asparaginyl-tRNA or glutaminyl-tRNA synthetases. The reaction takes place in the presence of glutamine and ATP through an activated phospho-Asp-tRNA(Asn) or phospho-Glu-tRNA(Gln).</text>
</comment>
<accession>A0A2H0W2U5</accession>
<dbReference type="SUPFAM" id="SSF55931">
    <property type="entry name" value="Glutamine synthetase/guanido kinase"/>
    <property type="match status" value="1"/>
</dbReference>
<protein>
    <recommendedName>
        <fullName evidence="10">Aspartyl/glutamyl-tRNA(Asn/Gln) amidotransferase subunit B</fullName>
        <shortName evidence="10">Asp/Glu-ADT subunit B</shortName>
        <ecNumber evidence="10">6.3.5.-</ecNumber>
    </recommendedName>
</protein>
<dbReference type="GO" id="GO:0005524">
    <property type="term" value="F:ATP binding"/>
    <property type="evidence" value="ECO:0007669"/>
    <property type="project" value="UniProtKB-KW"/>
</dbReference>
<comment type="subunit">
    <text evidence="2 10">Heterotrimer of A, B and C subunits.</text>
</comment>
<dbReference type="NCBIfam" id="TIGR00133">
    <property type="entry name" value="gatB"/>
    <property type="match status" value="1"/>
</dbReference>